<name>A0ABM0PZD8_GALVR</name>
<reference evidence="16" key="1">
    <citation type="submission" date="2025-08" db="UniProtKB">
        <authorList>
            <consortium name="RefSeq"/>
        </authorList>
    </citation>
    <scope>IDENTIFICATION</scope>
</reference>
<evidence type="ECO:0000313" key="16">
    <source>
        <dbReference type="RefSeq" id="XP_008561479.1"/>
    </source>
</evidence>
<dbReference type="PANTHER" id="PTHR11394">
    <property type="entry name" value="TASTE RECEPTOR TYPE 2"/>
    <property type="match status" value="1"/>
</dbReference>
<keyword evidence="6 14" id="KW-1133">Transmembrane helix</keyword>
<evidence type="ECO:0000256" key="9">
    <source>
        <dbReference type="ARBA" id="ARBA00023170"/>
    </source>
</evidence>
<keyword evidence="3 13" id="KW-0919">Taste</keyword>
<keyword evidence="15" id="KW-1185">Reference proteome</keyword>
<accession>A0ABM0PZD8</accession>
<keyword evidence="9 13" id="KW-0675">Receptor</keyword>
<evidence type="ECO:0000256" key="3">
    <source>
        <dbReference type="ARBA" id="ARBA00022480"/>
    </source>
</evidence>
<evidence type="ECO:0000256" key="2">
    <source>
        <dbReference type="ARBA" id="ARBA00007376"/>
    </source>
</evidence>
<evidence type="ECO:0000256" key="12">
    <source>
        <dbReference type="RuleBase" id="RU004423"/>
    </source>
</evidence>
<feature type="transmembrane region" description="Helical" evidence="14">
    <location>
        <begin position="278"/>
        <end position="301"/>
    </location>
</feature>
<comment type="similarity">
    <text evidence="2 12">Belongs to the G-protein coupled receptor T2R family.</text>
</comment>
<keyword evidence="11 13" id="KW-0807">Transducer</keyword>
<feature type="transmembrane region" description="Helical" evidence="14">
    <location>
        <begin position="246"/>
        <end position="266"/>
    </location>
</feature>
<feature type="transmembrane region" description="Helical" evidence="14">
    <location>
        <begin position="63"/>
        <end position="83"/>
    </location>
</feature>
<keyword evidence="7 13" id="KW-0297">G-protein coupled receptor</keyword>
<dbReference type="SUPFAM" id="SSF81321">
    <property type="entry name" value="Family A G protein-coupled receptor-like"/>
    <property type="match status" value="1"/>
</dbReference>
<protein>
    <recommendedName>
        <fullName evidence="13">Taste receptor type 2</fullName>
    </recommendedName>
</protein>
<comment type="subcellular location">
    <subcellularLocation>
        <location evidence="1 13">Membrane</location>
        <topology evidence="1 13">Multi-pass membrane protein</topology>
    </subcellularLocation>
</comment>
<evidence type="ECO:0000256" key="7">
    <source>
        <dbReference type="ARBA" id="ARBA00023040"/>
    </source>
</evidence>
<sequence>MRVKMQKTYPLFATPAAGTGIGRAGLVQSNGKGISESILGVLGNGFIGLMNCIVCVKNKKFSIIGFILTGLSISRIFLIWIITIDGFIKLISPDLYASVIAEYITYLWIIINHSSVWFATSLSIFYFLKIANFSHYTFVWMKGRMSRVLLLLMGPLLISLLLTYPQAVKIVHDYRRKNRNTTWQLNMHASEYFITQISLNLGVIFFFALSLITCFLLVVSLWRHNRQMHLNATGFRDPNTEAHVKAIKVLISFTILFILHFIGIAIEISSFRVPENKQLFLFGLTTTAIYPWGHSFILILGNSKLKQASLKILQQLMHCEIGENLRAT</sequence>
<keyword evidence="4 13" id="KW-0716">Sensory transduction</keyword>
<dbReference type="InterPro" id="IPR007960">
    <property type="entry name" value="TAS2R"/>
</dbReference>
<evidence type="ECO:0000313" key="15">
    <source>
        <dbReference type="Proteomes" id="UP000694923"/>
    </source>
</evidence>
<evidence type="ECO:0000256" key="14">
    <source>
        <dbReference type="SAM" id="Phobius"/>
    </source>
</evidence>
<keyword evidence="8 13" id="KW-0472">Membrane</keyword>
<dbReference type="Proteomes" id="UP000694923">
    <property type="component" value="Unplaced"/>
</dbReference>
<dbReference type="RefSeq" id="XP_008561479.1">
    <property type="nucleotide sequence ID" value="XM_008563257.1"/>
</dbReference>
<evidence type="ECO:0000256" key="13">
    <source>
        <dbReference type="RuleBase" id="RU004424"/>
    </source>
</evidence>
<feature type="transmembrane region" description="Helical" evidence="14">
    <location>
        <begin position="103"/>
        <end position="128"/>
    </location>
</feature>
<proteinExistence type="inferred from homology"/>
<dbReference type="GeneID" id="103581423"/>
<evidence type="ECO:0000256" key="10">
    <source>
        <dbReference type="ARBA" id="ARBA00023180"/>
    </source>
</evidence>
<dbReference type="PANTHER" id="PTHR11394:SF63">
    <property type="entry name" value="TASTE RECEPTOR TYPE 2 MEMBER 10"/>
    <property type="match status" value="1"/>
</dbReference>
<evidence type="ECO:0000256" key="4">
    <source>
        <dbReference type="ARBA" id="ARBA00022606"/>
    </source>
</evidence>
<dbReference type="Pfam" id="PF05296">
    <property type="entry name" value="TAS2R"/>
    <property type="match status" value="1"/>
</dbReference>
<feature type="transmembrane region" description="Helical" evidence="14">
    <location>
        <begin position="197"/>
        <end position="222"/>
    </location>
</feature>
<keyword evidence="5 13" id="KW-0812">Transmembrane</keyword>
<evidence type="ECO:0000256" key="1">
    <source>
        <dbReference type="ARBA" id="ARBA00004141"/>
    </source>
</evidence>
<evidence type="ECO:0000256" key="5">
    <source>
        <dbReference type="ARBA" id="ARBA00022692"/>
    </source>
</evidence>
<dbReference type="Gene3D" id="1.20.1070.10">
    <property type="entry name" value="Rhodopsin 7-helix transmembrane proteins"/>
    <property type="match status" value="1"/>
</dbReference>
<keyword evidence="10" id="KW-0325">Glycoprotein</keyword>
<gene>
    <name evidence="16" type="primary">LOC103581423</name>
</gene>
<evidence type="ECO:0000256" key="8">
    <source>
        <dbReference type="ARBA" id="ARBA00023136"/>
    </source>
</evidence>
<organism evidence="15 16">
    <name type="scientific">Galeopterus variegatus</name>
    <name type="common">Malayan flying lemur</name>
    <name type="synonym">Cynocephalus variegatus</name>
    <dbReference type="NCBI Taxonomy" id="482537"/>
    <lineage>
        <taxon>Eukaryota</taxon>
        <taxon>Metazoa</taxon>
        <taxon>Chordata</taxon>
        <taxon>Craniata</taxon>
        <taxon>Vertebrata</taxon>
        <taxon>Euteleostomi</taxon>
        <taxon>Mammalia</taxon>
        <taxon>Eutheria</taxon>
        <taxon>Euarchontoglires</taxon>
        <taxon>Dermoptera</taxon>
        <taxon>Cynocephalidae</taxon>
        <taxon>Galeopterus</taxon>
    </lineage>
</organism>
<evidence type="ECO:0000256" key="6">
    <source>
        <dbReference type="ARBA" id="ARBA00022989"/>
    </source>
</evidence>
<feature type="transmembrane region" description="Helical" evidence="14">
    <location>
        <begin position="148"/>
        <end position="167"/>
    </location>
</feature>
<evidence type="ECO:0000256" key="11">
    <source>
        <dbReference type="ARBA" id="ARBA00023224"/>
    </source>
</evidence>